<evidence type="ECO:0000313" key="3">
    <source>
        <dbReference type="EMBL" id="KAK7196184.1"/>
    </source>
</evidence>
<keyword evidence="2" id="KW-0732">Signal</keyword>
<reference evidence="3 4" key="1">
    <citation type="journal article" date="2021" name="MBio">
        <title>A New Model Trypanosomatid, Novymonas esmeraldas: Genomic Perception of Its 'Candidatus Pandoraea novymonadis' Endosymbiont.</title>
        <authorList>
            <person name="Zakharova A."/>
            <person name="Saura A."/>
            <person name="Butenko A."/>
            <person name="Podesvova L."/>
            <person name="Warmusova S."/>
            <person name="Kostygov A.Y."/>
            <person name="Nenarokova A."/>
            <person name="Lukes J."/>
            <person name="Opperdoes F.R."/>
            <person name="Yurchenko V."/>
        </authorList>
    </citation>
    <scope>NUCLEOTIDE SEQUENCE [LARGE SCALE GENOMIC DNA]</scope>
    <source>
        <strain evidence="3 4">E262AT.01</strain>
    </source>
</reference>
<feature type="chain" id="PRO_5043631543" evidence="2">
    <location>
        <begin position="19"/>
        <end position="347"/>
    </location>
</feature>
<feature type="compositionally biased region" description="Low complexity" evidence="1">
    <location>
        <begin position="326"/>
        <end position="347"/>
    </location>
</feature>
<proteinExistence type="predicted"/>
<feature type="region of interest" description="Disordered" evidence="1">
    <location>
        <begin position="31"/>
        <end position="66"/>
    </location>
</feature>
<evidence type="ECO:0000256" key="2">
    <source>
        <dbReference type="SAM" id="SignalP"/>
    </source>
</evidence>
<dbReference type="AlphaFoldDB" id="A0AAW0ET99"/>
<protein>
    <submittedName>
        <fullName evidence="3">Uncharacterized protein</fullName>
    </submittedName>
</protein>
<organism evidence="3 4">
    <name type="scientific">Novymonas esmeraldas</name>
    <dbReference type="NCBI Taxonomy" id="1808958"/>
    <lineage>
        <taxon>Eukaryota</taxon>
        <taxon>Discoba</taxon>
        <taxon>Euglenozoa</taxon>
        <taxon>Kinetoplastea</taxon>
        <taxon>Metakinetoplastina</taxon>
        <taxon>Trypanosomatida</taxon>
        <taxon>Trypanosomatidae</taxon>
        <taxon>Novymonas</taxon>
    </lineage>
</organism>
<sequence>MRVWLGASGGALLGPAAATWTAARGFAAHPTRPLRGLEQVQDVPTSTDRKPTGMHRGPGKRQTAPKEAAQYQFIKKWDLQMRETWDELEPFKGLPKPKAQFGNEAAEVVWPYALLLEHVIKVHPYTKSIYVYYSQRQSTPQGELAARVAKRVAQAYLIPITFHNSHVYVEAEMLLEYSETPWVVVNCLDGAHKLIPVKPQSGQTVLEGAEEVLSRIVEACDTMGNAVKDVKEAMRLLSERPLQNQYVRVNYQWYGDTPEERMSHLVKWDYEPADVTPQLRHRTQHVLDWMNYDGKLPTHNSVRVNVRREAARMRKPNVSAGPKTFFNSAGSRANARNARFNNSRSPQ</sequence>
<dbReference type="EMBL" id="JAECZO010000070">
    <property type="protein sequence ID" value="KAK7196184.1"/>
    <property type="molecule type" value="Genomic_DNA"/>
</dbReference>
<gene>
    <name evidence="3" type="ORF">NESM_000553500</name>
</gene>
<feature type="signal peptide" evidence="2">
    <location>
        <begin position="1"/>
        <end position="18"/>
    </location>
</feature>
<feature type="region of interest" description="Disordered" evidence="1">
    <location>
        <begin position="314"/>
        <end position="347"/>
    </location>
</feature>
<name>A0AAW0ET99_9TRYP</name>
<comment type="caution">
    <text evidence="3">The sequence shown here is derived from an EMBL/GenBank/DDBJ whole genome shotgun (WGS) entry which is preliminary data.</text>
</comment>
<keyword evidence="4" id="KW-1185">Reference proteome</keyword>
<accession>A0AAW0ET99</accession>
<evidence type="ECO:0000256" key="1">
    <source>
        <dbReference type="SAM" id="MobiDB-lite"/>
    </source>
</evidence>
<dbReference type="Proteomes" id="UP001430356">
    <property type="component" value="Unassembled WGS sequence"/>
</dbReference>
<evidence type="ECO:0000313" key="4">
    <source>
        <dbReference type="Proteomes" id="UP001430356"/>
    </source>
</evidence>